<comment type="caution">
    <text evidence="1">The sequence shown here is derived from an EMBL/GenBank/DDBJ whole genome shotgun (WGS) entry which is preliminary data.</text>
</comment>
<accession>A0A4Y2SBB6</accession>
<evidence type="ECO:0000313" key="2">
    <source>
        <dbReference type="Proteomes" id="UP000499080"/>
    </source>
</evidence>
<dbReference type="AlphaFoldDB" id="A0A4Y2SBB6"/>
<name>A0A4Y2SBB6_ARAVE</name>
<reference evidence="1 2" key="1">
    <citation type="journal article" date="2019" name="Sci. Rep.">
        <title>Orb-weaving spider Araneus ventricosus genome elucidates the spidroin gene catalogue.</title>
        <authorList>
            <person name="Kono N."/>
            <person name="Nakamura H."/>
            <person name="Ohtoshi R."/>
            <person name="Moran D.A.P."/>
            <person name="Shinohara A."/>
            <person name="Yoshida Y."/>
            <person name="Fujiwara M."/>
            <person name="Mori M."/>
            <person name="Tomita M."/>
            <person name="Arakawa K."/>
        </authorList>
    </citation>
    <scope>NUCLEOTIDE SEQUENCE [LARGE SCALE GENOMIC DNA]</scope>
</reference>
<proteinExistence type="predicted"/>
<dbReference type="EMBL" id="BGPR01020531">
    <property type="protein sequence ID" value="GBN84876.1"/>
    <property type="molecule type" value="Genomic_DNA"/>
</dbReference>
<organism evidence="1 2">
    <name type="scientific">Araneus ventricosus</name>
    <name type="common">Orbweaver spider</name>
    <name type="synonym">Epeira ventricosa</name>
    <dbReference type="NCBI Taxonomy" id="182803"/>
    <lineage>
        <taxon>Eukaryota</taxon>
        <taxon>Metazoa</taxon>
        <taxon>Ecdysozoa</taxon>
        <taxon>Arthropoda</taxon>
        <taxon>Chelicerata</taxon>
        <taxon>Arachnida</taxon>
        <taxon>Araneae</taxon>
        <taxon>Araneomorphae</taxon>
        <taxon>Entelegynae</taxon>
        <taxon>Araneoidea</taxon>
        <taxon>Araneidae</taxon>
        <taxon>Araneus</taxon>
    </lineage>
</organism>
<protein>
    <submittedName>
        <fullName evidence="1">Uncharacterized protein</fullName>
    </submittedName>
</protein>
<sequence>VQLAQVVWRLRVGTGVASSSRVVLYCFAIDLQAVCMKLAANLRASFYGDLDGASAVRLSLDFMLSRDM</sequence>
<feature type="non-terminal residue" evidence="1">
    <location>
        <position position="1"/>
    </location>
</feature>
<evidence type="ECO:0000313" key="1">
    <source>
        <dbReference type="EMBL" id="GBN84876.1"/>
    </source>
</evidence>
<gene>
    <name evidence="1" type="ORF">AVEN_213032_1</name>
</gene>
<dbReference type="Proteomes" id="UP000499080">
    <property type="component" value="Unassembled WGS sequence"/>
</dbReference>
<keyword evidence="2" id="KW-1185">Reference proteome</keyword>